<dbReference type="GO" id="GO:0034965">
    <property type="term" value="P:intronic box C/D snoRNA processing"/>
    <property type="evidence" value="ECO:0007669"/>
    <property type="project" value="TreeGrafter"/>
</dbReference>
<feature type="compositionally biased region" description="Low complexity" evidence="1">
    <location>
        <begin position="8"/>
        <end position="37"/>
    </location>
</feature>
<feature type="region of interest" description="Disordered" evidence="1">
    <location>
        <begin position="1"/>
        <end position="37"/>
    </location>
</feature>
<dbReference type="Proteomes" id="UP001056384">
    <property type="component" value="Chromosome 2"/>
</dbReference>
<evidence type="ECO:0000256" key="1">
    <source>
        <dbReference type="SAM" id="MobiDB-lite"/>
    </source>
</evidence>
<sequence length="157" mass="16857">MPDLEQLPDATDTTEATAPSTQSSAKSSSQKQKNATKNQILSEFTIRKPDWAYIRLQHLSHSAIESSSSDLDGVTAQLHLTAALTSFLGVHGSAVPIDILRLEHQDVWIRVPADDRAALIAAAGGGMSSSGDGWRVKGWSNWNPSAVGRDAGQEMFD</sequence>
<feature type="domain" description="Ribonucleases P/MRP subunit Pop8-like" evidence="2">
    <location>
        <begin position="50"/>
        <end position="124"/>
    </location>
</feature>
<dbReference type="OrthoDB" id="5530243at2759"/>
<dbReference type="GO" id="GO:0000172">
    <property type="term" value="C:ribonuclease MRP complex"/>
    <property type="evidence" value="ECO:0007669"/>
    <property type="project" value="InterPro"/>
</dbReference>
<dbReference type="GO" id="GO:0008033">
    <property type="term" value="P:tRNA processing"/>
    <property type="evidence" value="ECO:0007669"/>
    <property type="project" value="InterPro"/>
</dbReference>
<dbReference type="EMBL" id="CP099419">
    <property type="protein sequence ID" value="USW49529.1"/>
    <property type="molecule type" value="Genomic_DNA"/>
</dbReference>
<proteinExistence type="predicted"/>
<reference evidence="3" key="1">
    <citation type="submission" date="2022-06" db="EMBL/GenBank/DDBJ databases">
        <title>Complete genome sequences of two strains of the flax pathogen Septoria linicola.</title>
        <authorList>
            <person name="Lapalu N."/>
            <person name="Simon A."/>
            <person name="Demenou B."/>
            <person name="Paumier D."/>
            <person name="Guillot M.-P."/>
            <person name="Gout L."/>
            <person name="Valade R."/>
        </authorList>
    </citation>
    <scope>NUCLEOTIDE SEQUENCE</scope>
    <source>
        <strain evidence="3">SE15195</strain>
    </source>
</reference>
<dbReference type="GO" id="GO:0000294">
    <property type="term" value="P:nuclear-transcribed mRNA catabolic process, RNase MRP-dependent"/>
    <property type="evidence" value="ECO:0007669"/>
    <property type="project" value="TreeGrafter"/>
</dbReference>
<dbReference type="InterPro" id="IPR020347">
    <property type="entry name" value="Pop8"/>
</dbReference>
<dbReference type="AlphaFoldDB" id="A0A9Q9EH22"/>
<evidence type="ECO:0000313" key="4">
    <source>
        <dbReference type="Proteomes" id="UP001056384"/>
    </source>
</evidence>
<keyword evidence="4" id="KW-1185">Reference proteome</keyword>
<evidence type="ECO:0000313" key="3">
    <source>
        <dbReference type="EMBL" id="USW49529.1"/>
    </source>
</evidence>
<gene>
    <name evidence="3" type="ORF">Slin15195_G028480</name>
</gene>
<evidence type="ECO:0000259" key="2">
    <source>
        <dbReference type="Pfam" id="PF20976"/>
    </source>
</evidence>
<dbReference type="GO" id="GO:0000171">
    <property type="term" value="F:ribonuclease MRP activity"/>
    <property type="evidence" value="ECO:0007669"/>
    <property type="project" value="TreeGrafter"/>
</dbReference>
<name>A0A9Q9EH22_9PEZI</name>
<accession>A0A9Q9EH22</accession>
<organism evidence="3 4">
    <name type="scientific">Septoria linicola</name>
    <dbReference type="NCBI Taxonomy" id="215465"/>
    <lineage>
        <taxon>Eukaryota</taxon>
        <taxon>Fungi</taxon>
        <taxon>Dikarya</taxon>
        <taxon>Ascomycota</taxon>
        <taxon>Pezizomycotina</taxon>
        <taxon>Dothideomycetes</taxon>
        <taxon>Dothideomycetidae</taxon>
        <taxon>Mycosphaerellales</taxon>
        <taxon>Mycosphaerellaceae</taxon>
        <taxon>Septoria</taxon>
    </lineage>
</organism>
<dbReference type="PANTHER" id="PTHR28173">
    <property type="entry name" value="RIBONUCLEASES P/MRP PROTEIN SUBUNIT POP8"/>
    <property type="match status" value="1"/>
</dbReference>
<dbReference type="PANTHER" id="PTHR28173:SF1">
    <property type="entry name" value="RIBONUCLEASES P_MRP PROTEIN SUBUNIT POP8"/>
    <property type="match status" value="1"/>
</dbReference>
<dbReference type="GO" id="GO:0005655">
    <property type="term" value="C:nucleolar ribonuclease P complex"/>
    <property type="evidence" value="ECO:0007669"/>
    <property type="project" value="InterPro"/>
</dbReference>
<dbReference type="Pfam" id="PF20976">
    <property type="entry name" value="Pop8"/>
    <property type="match status" value="1"/>
</dbReference>
<dbReference type="InterPro" id="IPR049128">
    <property type="entry name" value="Pop8-like_dom"/>
</dbReference>
<dbReference type="GO" id="GO:0004526">
    <property type="term" value="F:ribonuclease P activity"/>
    <property type="evidence" value="ECO:0007669"/>
    <property type="project" value="TreeGrafter"/>
</dbReference>
<protein>
    <submittedName>
        <fullName evidence="3">Ribonuclease P/MRP protein subunit Pop8</fullName>
    </submittedName>
</protein>